<gene>
    <name evidence="1" type="ORF">GCM10011375_20980</name>
</gene>
<dbReference type="EMBL" id="BMFN01000002">
    <property type="protein sequence ID" value="GGF65799.1"/>
    <property type="molecule type" value="Genomic_DNA"/>
</dbReference>
<accession>A0ACB5PRQ6</accession>
<evidence type="ECO:0000313" key="1">
    <source>
        <dbReference type="EMBL" id="GGF65799.1"/>
    </source>
</evidence>
<sequence>MGSKLDKRREAGKGLSYEGTYIGKKYYHNRLHRLFLALQRRFGLKSLVVGGKPPTLDAGLCD</sequence>
<keyword evidence="2" id="KW-1185">Reference proteome</keyword>
<protein>
    <submittedName>
        <fullName evidence="1">Uncharacterized protein</fullName>
    </submittedName>
</protein>
<dbReference type="Proteomes" id="UP000605392">
    <property type="component" value="Unassembled WGS sequence"/>
</dbReference>
<name>A0ACB5PRQ6_9BACT</name>
<reference evidence="1 2" key="1">
    <citation type="journal article" date="2019" name="Int. J. Syst. Evol. Microbiol.">
        <title>The Global Catalogue of Microorganisms (GCM) 10K type strain sequencing project: providing services to taxonomists for standard genome sequencing and annotation.</title>
        <authorList>
            <consortium name="The Broad Institute Genomics Platform"/>
            <consortium name="The Broad Institute Genome Sequencing Center for Infectious Disease"/>
            <person name="Wu L."/>
            <person name="Ma J."/>
        </authorList>
    </citation>
    <scope>NUCLEOTIDE SEQUENCE [LARGE SCALE GENOMIC DNA]</scope>
    <source>
        <strain evidence="1 2">CGMCC 1.12720</strain>
    </source>
</reference>
<organism evidence="1 2">
    <name type="scientific">Hymenobacter qilianensis</name>
    <dbReference type="NCBI Taxonomy" id="1385715"/>
    <lineage>
        <taxon>Bacteria</taxon>
        <taxon>Pseudomonadati</taxon>
        <taxon>Bacteroidota</taxon>
        <taxon>Cytophagia</taxon>
        <taxon>Cytophagales</taxon>
        <taxon>Hymenobacteraceae</taxon>
        <taxon>Hymenobacter</taxon>
    </lineage>
</organism>
<proteinExistence type="predicted"/>
<evidence type="ECO:0000313" key="2">
    <source>
        <dbReference type="Proteomes" id="UP000605392"/>
    </source>
</evidence>
<comment type="caution">
    <text evidence="1">The sequence shown here is derived from an EMBL/GenBank/DDBJ whole genome shotgun (WGS) entry which is preliminary data.</text>
</comment>